<evidence type="ECO:0000256" key="3">
    <source>
        <dbReference type="ARBA" id="ARBA00021523"/>
    </source>
</evidence>
<dbReference type="Pfam" id="PF04481">
    <property type="entry name" value="DUF561"/>
    <property type="match status" value="1"/>
</dbReference>
<evidence type="ECO:0000313" key="6">
    <source>
        <dbReference type="Proteomes" id="UP000019335"/>
    </source>
</evidence>
<dbReference type="OrthoDB" id="5415at2759"/>
<evidence type="ECO:0000256" key="1">
    <source>
        <dbReference type="ARBA" id="ARBA00004474"/>
    </source>
</evidence>
<dbReference type="Proteomes" id="UP000019335">
    <property type="component" value="Chromosome 12"/>
</dbReference>
<dbReference type="GO" id="GO:0009536">
    <property type="term" value="C:plastid"/>
    <property type="evidence" value="ECO:0007669"/>
    <property type="project" value="UniProtKB-SubCell"/>
</dbReference>
<sequence length="392" mass="41942">MTYDEILLLLLYTGKSACFGLESFRPPLATYPAPSCPHALALPQPQLEHGISGHAVLSTGATARLHSPHVNMLGFELCRPNCTECFVIFASWLIPYSWSPHSAPIPFPRALINMMRLITFTTFCIASTSAFNLFMATPAAGPRFHKETLRPFREGRAFKVIAGLTNFDPESVGRIARAAALGGATHVDLAADPDLVALVKKDASRVRTVVSAIDPEKFVPCVEAGVDMLELGNFDAFYASGLRFSSLDILDLTRRTRELCPRTPLSVTIPHVLAMEEQAQLALSLATLGVDVIQTEGAPSISTMSTGIQASIEKAAPALASTYVLSRALAGRTHVMAASGMNEVTAPMALVSGARGVGVGSAITKLDSEAGMATKVREIVRALQRNKAHMQN</sequence>
<dbReference type="InterPro" id="IPR013785">
    <property type="entry name" value="Aldolase_TIM"/>
</dbReference>
<dbReference type="Gene3D" id="3.20.20.70">
    <property type="entry name" value="Aldolase class I"/>
    <property type="match status" value="1"/>
</dbReference>
<proteinExistence type="inferred from homology"/>
<protein>
    <recommendedName>
        <fullName evidence="3">Uncharacterized protein ycf23</fullName>
    </recommendedName>
</protein>
<evidence type="ECO:0000256" key="4">
    <source>
        <dbReference type="ARBA" id="ARBA00022640"/>
    </source>
</evidence>
<reference evidence="5 6" key="1">
    <citation type="journal article" date="2014" name="Mol. Plant">
        <title>Chromosome Scale Genome Assembly and Transcriptome Profiling of Nannochloropsis gaditana in Nitrogen Depletion.</title>
        <authorList>
            <person name="Corteggiani Carpinelli E."/>
            <person name="Telatin A."/>
            <person name="Vitulo N."/>
            <person name="Forcato C."/>
            <person name="D'Angelo M."/>
            <person name="Schiavon R."/>
            <person name="Vezzi A."/>
            <person name="Giacometti G.M."/>
            <person name="Morosinotto T."/>
            <person name="Valle G."/>
        </authorList>
    </citation>
    <scope>NUCLEOTIDE SEQUENCE [LARGE SCALE GENOMIC DNA]</scope>
    <source>
        <strain evidence="5 6">B-31</strain>
    </source>
</reference>
<dbReference type="AlphaFoldDB" id="W7TMU4"/>
<organism evidence="5 6">
    <name type="scientific">Nannochloropsis gaditana</name>
    <dbReference type="NCBI Taxonomy" id="72520"/>
    <lineage>
        <taxon>Eukaryota</taxon>
        <taxon>Sar</taxon>
        <taxon>Stramenopiles</taxon>
        <taxon>Ochrophyta</taxon>
        <taxon>Eustigmatophyceae</taxon>
        <taxon>Eustigmatales</taxon>
        <taxon>Monodopsidaceae</taxon>
        <taxon>Nannochloropsis</taxon>
    </lineage>
</organism>
<gene>
    <name evidence="5" type="ORF">Naga_100234g9</name>
</gene>
<keyword evidence="4" id="KW-0934">Plastid</keyword>
<accession>W7TMU4</accession>
<dbReference type="InterPro" id="IPR007570">
    <property type="entry name" value="Uncharacterised_Ycf23"/>
</dbReference>
<evidence type="ECO:0000256" key="2">
    <source>
        <dbReference type="ARBA" id="ARBA00009664"/>
    </source>
</evidence>
<dbReference type="EMBL" id="AZIL01001101">
    <property type="protein sequence ID" value="EWM24833.1"/>
    <property type="molecule type" value="Genomic_DNA"/>
</dbReference>
<comment type="similarity">
    <text evidence="2">Belongs to the ycf23 family.</text>
</comment>
<name>W7TMU4_9STRA</name>
<evidence type="ECO:0000313" key="5">
    <source>
        <dbReference type="EMBL" id="EWM24833.1"/>
    </source>
</evidence>
<dbReference type="PANTHER" id="PTHR36895">
    <property type="match status" value="1"/>
</dbReference>
<dbReference type="SUPFAM" id="SSF51569">
    <property type="entry name" value="Aldolase"/>
    <property type="match status" value="1"/>
</dbReference>
<dbReference type="PANTHER" id="PTHR36895:SF1">
    <property type="entry name" value="YCF23 PROTEIN"/>
    <property type="match status" value="1"/>
</dbReference>
<comment type="subcellular location">
    <subcellularLocation>
        <location evidence="1">Plastid</location>
    </subcellularLocation>
</comment>
<comment type="caution">
    <text evidence="5">The sequence shown here is derived from an EMBL/GenBank/DDBJ whole genome shotgun (WGS) entry which is preliminary data.</text>
</comment>
<keyword evidence="6" id="KW-1185">Reference proteome</keyword>